<dbReference type="PANTHER" id="PTHR11743">
    <property type="entry name" value="VOLTAGE-DEPENDENT ANION-SELECTIVE CHANNEL"/>
    <property type="match status" value="1"/>
</dbReference>
<dbReference type="InterPro" id="IPR027246">
    <property type="entry name" value="Porin_Euk/Tom40"/>
</dbReference>
<dbReference type="Gene3D" id="2.40.160.10">
    <property type="entry name" value="Porin"/>
    <property type="match status" value="1"/>
</dbReference>
<dbReference type="CDD" id="cd07306">
    <property type="entry name" value="Porin3_VDAC"/>
    <property type="match status" value="1"/>
</dbReference>
<dbReference type="Pfam" id="PF01459">
    <property type="entry name" value="Porin_3"/>
    <property type="match status" value="1"/>
</dbReference>
<dbReference type="PANTHER" id="PTHR11743:SF70">
    <property type="entry name" value="GH26960P-RELATED"/>
    <property type="match status" value="1"/>
</dbReference>
<name>A0A7S0L541_9EUKA</name>
<protein>
    <submittedName>
        <fullName evidence="1">Uncharacterized protein</fullName>
    </submittedName>
</protein>
<accession>A0A7S0L541</accession>
<dbReference type="PRINTS" id="PR00185">
    <property type="entry name" value="EUKARYTPORIN"/>
</dbReference>
<organism evidence="1">
    <name type="scientific">Coccolithus braarudii</name>
    <dbReference type="NCBI Taxonomy" id="221442"/>
    <lineage>
        <taxon>Eukaryota</taxon>
        <taxon>Haptista</taxon>
        <taxon>Haptophyta</taxon>
        <taxon>Prymnesiophyceae</taxon>
        <taxon>Coccolithales</taxon>
        <taxon>Coccolithaceae</taxon>
        <taxon>Coccolithus</taxon>
    </lineage>
</organism>
<evidence type="ECO:0000313" key="1">
    <source>
        <dbReference type="EMBL" id="CAD8602537.1"/>
    </source>
</evidence>
<dbReference type="EMBL" id="HBEY01012218">
    <property type="protein sequence ID" value="CAD8602537.1"/>
    <property type="molecule type" value="Transcribed_RNA"/>
</dbReference>
<dbReference type="AlphaFoldDB" id="A0A7S0L541"/>
<proteinExistence type="predicted"/>
<dbReference type="InterPro" id="IPR001925">
    <property type="entry name" value="Porin_Euk"/>
</dbReference>
<dbReference type="InterPro" id="IPR023614">
    <property type="entry name" value="Porin_dom_sf"/>
</dbReference>
<dbReference type="GO" id="GO:0008308">
    <property type="term" value="F:voltage-gated monoatomic anion channel activity"/>
    <property type="evidence" value="ECO:0007669"/>
    <property type="project" value="InterPro"/>
</dbReference>
<reference evidence="1" key="1">
    <citation type="submission" date="2021-01" db="EMBL/GenBank/DDBJ databases">
        <authorList>
            <person name="Corre E."/>
            <person name="Pelletier E."/>
            <person name="Niang G."/>
            <person name="Scheremetjew M."/>
            <person name="Finn R."/>
            <person name="Kale V."/>
            <person name="Holt S."/>
            <person name="Cochrane G."/>
            <person name="Meng A."/>
            <person name="Brown T."/>
            <person name="Cohen L."/>
        </authorList>
    </citation>
    <scope>NUCLEOTIDE SEQUENCE</scope>
    <source>
        <strain evidence="1">PLY182g</strain>
    </source>
</reference>
<sequence length="284" mass="29581">MGRTATAFKDIGKACSDLLSKDYKVGKNTVEVKTKTANGVTFTPLATKSGESVSGSLAAKYLFPGGVSTEATLATSGILSSTIEATGLAKGLTATLDCESGKSSLLTSGKATLDYKQEAFTAKCSYDYCKSDAAAAMSVAYGPVTMGGSADYSISKAAMTKYAAALQWDASDYVITTKLSEALAKANSKMYEGSYFHKVSSAMQVGTEIKKVANKEVGLAFGCMYKVDKDTSVKGKVDADGILSASYKQKISPMTTLTLAATVDTVSLSESSKHKFGLALNITP</sequence>
<dbReference type="GO" id="GO:0005741">
    <property type="term" value="C:mitochondrial outer membrane"/>
    <property type="evidence" value="ECO:0007669"/>
    <property type="project" value="InterPro"/>
</dbReference>
<gene>
    <name evidence="1" type="ORF">CPEL01642_LOCUS5870</name>
</gene>